<sequence>MIVVINRFIPFKGYTAMAVYPFVFVRKEFESYQHSEEWKRMILHEKIHFAQQKELLLITFYFIYFLDFLFQLLIHKNVSKAYRLICFEQEAYQNEKNKSYLSTRKRFSWRKYFQYFRKRV</sequence>
<keyword evidence="1" id="KW-1133">Transmembrane helix</keyword>
<name>A0AAX1N5L4_9BACT</name>
<gene>
    <name evidence="2" type="ORF">KMW28_04595</name>
</gene>
<evidence type="ECO:0008006" key="4">
    <source>
        <dbReference type="Google" id="ProtNLM"/>
    </source>
</evidence>
<proteinExistence type="predicted"/>
<dbReference type="RefSeq" id="WP_205958186.1">
    <property type="nucleotide sequence ID" value="NZ_CP076132.1"/>
</dbReference>
<dbReference type="Proteomes" id="UP000678679">
    <property type="component" value="Chromosome 1"/>
</dbReference>
<keyword evidence="1" id="KW-0812">Transmembrane</keyword>
<reference evidence="2 3" key="1">
    <citation type="submission" date="2021-05" db="EMBL/GenBank/DDBJ databases">
        <title>Comparative genomic studies on the polysaccharide-degrading batcterial strains of the Flammeovirga genus.</title>
        <authorList>
            <person name="Zewei F."/>
            <person name="Zheng Z."/>
            <person name="Yu L."/>
            <person name="Ruyue G."/>
            <person name="Yanhong M."/>
            <person name="Yuanyuan C."/>
            <person name="Jingyan G."/>
            <person name="Wenjun H."/>
        </authorList>
    </citation>
    <scope>NUCLEOTIDE SEQUENCE [LARGE SCALE GENOMIC DNA]</scope>
    <source>
        <strain evidence="2 3">NBRC:100898</strain>
    </source>
</reference>
<evidence type="ECO:0000313" key="2">
    <source>
        <dbReference type="EMBL" id="QWG02863.1"/>
    </source>
</evidence>
<protein>
    <recommendedName>
        <fullName evidence="4">Peptidase M56 domain-containing protein</fullName>
    </recommendedName>
</protein>
<evidence type="ECO:0000256" key="1">
    <source>
        <dbReference type="SAM" id="Phobius"/>
    </source>
</evidence>
<dbReference type="KEGG" id="fya:KMW28_04595"/>
<organism evidence="2 3">
    <name type="scientific">Flammeovirga yaeyamensis</name>
    <dbReference type="NCBI Taxonomy" id="367791"/>
    <lineage>
        <taxon>Bacteria</taxon>
        <taxon>Pseudomonadati</taxon>
        <taxon>Bacteroidota</taxon>
        <taxon>Cytophagia</taxon>
        <taxon>Cytophagales</taxon>
        <taxon>Flammeovirgaceae</taxon>
        <taxon>Flammeovirga</taxon>
    </lineage>
</organism>
<accession>A0AAX1N5L4</accession>
<keyword evidence="1" id="KW-0472">Membrane</keyword>
<dbReference type="EMBL" id="CP076132">
    <property type="protein sequence ID" value="QWG02863.1"/>
    <property type="molecule type" value="Genomic_DNA"/>
</dbReference>
<feature type="transmembrane region" description="Helical" evidence="1">
    <location>
        <begin position="55"/>
        <end position="74"/>
    </location>
</feature>
<evidence type="ECO:0000313" key="3">
    <source>
        <dbReference type="Proteomes" id="UP000678679"/>
    </source>
</evidence>
<dbReference type="AlphaFoldDB" id="A0AAX1N5L4"/>
<keyword evidence="3" id="KW-1185">Reference proteome</keyword>